<sequence>MSMDATKKHVVTVANGHSQPEEFIVLAMRGVRVMEMRASHWNYQSPNEIAINERGSPIERLSLRRHARPLGIFQPIKVR</sequence>
<proteinExistence type="predicted"/>
<protein>
    <submittedName>
        <fullName evidence="1">Uncharacterized protein</fullName>
    </submittedName>
</protein>
<accession>A0A4C1VMP0</accession>
<evidence type="ECO:0000313" key="1">
    <source>
        <dbReference type="EMBL" id="GBP39164.1"/>
    </source>
</evidence>
<dbReference type="Proteomes" id="UP000299102">
    <property type="component" value="Unassembled WGS sequence"/>
</dbReference>
<dbReference type="EMBL" id="BGZK01000361">
    <property type="protein sequence ID" value="GBP39164.1"/>
    <property type="molecule type" value="Genomic_DNA"/>
</dbReference>
<dbReference type="AlphaFoldDB" id="A0A4C1VMP0"/>
<name>A0A4C1VMP0_EUMVA</name>
<organism evidence="1 2">
    <name type="scientific">Eumeta variegata</name>
    <name type="common">Bagworm moth</name>
    <name type="synonym">Eumeta japonica</name>
    <dbReference type="NCBI Taxonomy" id="151549"/>
    <lineage>
        <taxon>Eukaryota</taxon>
        <taxon>Metazoa</taxon>
        <taxon>Ecdysozoa</taxon>
        <taxon>Arthropoda</taxon>
        <taxon>Hexapoda</taxon>
        <taxon>Insecta</taxon>
        <taxon>Pterygota</taxon>
        <taxon>Neoptera</taxon>
        <taxon>Endopterygota</taxon>
        <taxon>Lepidoptera</taxon>
        <taxon>Glossata</taxon>
        <taxon>Ditrysia</taxon>
        <taxon>Tineoidea</taxon>
        <taxon>Psychidae</taxon>
        <taxon>Oiketicinae</taxon>
        <taxon>Eumeta</taxon>
    </lineage>
</organism>
<keyword evidence="2" id="KW-1185">Reference proteome</keyword>
<reference evidence="1 2" key="1">
    <citation type="journal article" date="2019" name="Commun. Biol.">
        <title>The bagworm genome reveals a unique fibroin gene that provides high tensile strength.</title>
        <authorList>
            <person name="Kono N."/>
            <person name="Nakamura H."/>
            <person name="Ohtoshi R."/>
            <person name="Tomita M."/>
            <person name="Numata K."/>
            <person name="Arakawa K."/>
        </authorList>
    </citation>
    <scope>NUCLEOTIDE SEQUENCE [LARGE SCALE GENOMIC DNA]</scope>
</reference>
<evidence type="ECO:0000313" key="2">
    <source>
        <dbReference type="Proteomes" id="UP000299102"/>
    </source>
</evidence>
<gene>
    <name evidence="1" type="ORF">EVAR_26950_1</name>
</gene>
<comment type="caution">
    <text evidence="1">The sequence shown here is derived from an EMBL/GenBank/DDBJ whole genome shotgun (WGS) entry which is preliminary data.</text>
</comment>